<gene>
    <name evidence="2" type="ORF">GCM10011320_00740</name>
</gene>
<name>A0A917K3P1_9PROT</name>
<sequence>MSLLGPSFTARMPRSLRQSGFHGATVTVVLTGDLVGLVGAEGGDRPVPIGHIAGLRAGFGQTGRGLHPELRLFLTDGSTLRLDPMADPGDAAAARRSYPDFVRSLAARLAGAGRLAGIEIGVSRGWTAIFTALLALPALAMATIAAWVWLDPPRDVVERWIARAFTSLLALLLVAFVGWFWRAQWPRGVADLAALEAGLPRR</sequence>
<keyword evidence="1" id="KW-0472">Membrane</keyword>
<feature type="transmembrane region" description="Helical" evidence="1">
    <location>
        <begin position="160"/>
        <end position="181"/>
    </location>
</feature>
<comment type="caution">
    <text evidence="2">The sequence shown here is derived from an EMBL/GenBank/DDBJ whole genome shotgun (WGS) entry which is preliminary data.</text>
</comment>
<evidence type="ECO:0000313" key="2">
    <source>
        <dbReference type="EMBL" id="GGI97828.1"/>
    </source>
</evidence>
<reference evidence="2" key="1">
    <citation type="journal article" date="2014" name="Int. J. Syst. Evol. Microbiol.">
        <title>Complete genome sequence of Corynebacterium casei LMG S-19264T (=DSM 44701T), isolated from a smear-ripened cheese.</title>
        <authorList>
            <consortium name="US DOE Joint Genome Institute (JGI-PGF)"/>
            <person name="Walter F."/>
            <person name="Albersmeier A."/>
            <person name="Kalinowski J."/>
            <person name="Ruckert C."/>
        </authorList>
    </citation>
    <scope>NUCLEOTIDE SEQUENCE</scope>
    <source>
        <strain evidence="2">CGMCC 1.3617</strain>
    </source>
</reference>
<dbReference type="AlphaFoldDB" id="A0A917K3P1"/>
<keyword evidence="1" id="KW-1133">Transmembrane helix</keyword>
<accession>A0A917K3P1</accession>
<evidence type="ECO:0000313" key="3">
    <source>
        <dbReference type="Proteomes" id="UP000661507"/>
    </source>
</evidence>
<dbReference type="Proteomes" id="UP000661507">
    <property type="component" value="Unassembled WGS sequence"/>
</dbReference>
<feature type="transmembrane region" description="Helical" evidence="1">
    <location>
        <begin position="126"/>
        <end position="148"/>
    </location>
</feature>
<keyword evidence="1" id="KW-0812">Transmembrane</keyword>
<evidence type="ECO:0000256" key="1">
    <source>
        <dbReference type="SAM" id="Phobius"/>
    </source>
</evidence>
<keyword evidence="3" id="KW-1185">Reference proteome</keyword>
<organism evidence="2 3">
    <name type="scientific">Neoroseomonas lacus</name>
    <dbReference type="NCBI Taxonomy" id="287609"/>
    <lineage>
        <taxon>Bacteria</taxon>
        <taxon>Pseudomonadati</taxon>
        <taxon>Pseudomonadota</taxon>
        <taxon>Alphaproteobacteria</taxon>
        <taxon>Acetobacterales</taxon>
        <taxon>Acetobacteraceae</taxon>
        <taxon>Neoroseomonas</taxon>
    </lineage>
</organism>
<dbReference type="EMBL" id="BMKW01000001">
    <property type="protein sequence ID" value="GGI97828.1"/>
    <property type="molecule type" value="Genomic_DNA"/>
</dbReference>
<protein>
    <submittedName>
        <fullName evidence="2">Uncharacterized protein</fullName>
    </submittedName>
</protein>
<dbReference type="RefSeq" id="WP_188964933.1">
    <property type="nucleotide sequence ID" value="NZ_BMKW01000001.1"/>
</dbReference>
<reference evidence="2" key="2">
    <citation type="submission" date="2020-09" db="EMBL/GenBank/DDBJ databases">
        <authorList>
            <person name="Sun Q."/>
            <person name="Zhou Y."/>
        </authorList>
    </citation>
    <scope>NUCLEOTIDE SEQUENCE</scope>
    <source>
        <strain evidence="2">CGMCC 1.3617</strain>
    </source>
</reference>
<proteinExistence type="predicted"/>